<dbReference type="OrthoDB" id="8560674at2"/>
<dbReference type="AlphaFoldDB" id="A0A4S3M9H2"/>
<gene>
    <name evidence="2" type="ORF">E7681_06990</name>
</gene>
<keyword evidence="1" id="KW-0732">Signal</keyword>
<reference evidence="2 3" key="1">
    <citation type="submission" date="2019-04" db="EMBL/GenBank/DDBJ databases">
        <title>Draft genome sequence of Youngimonas vesicularis.</title>
        <authorList>
            <person name="Hameed A."/>
        </authorList>
    </citation>
    <scope>NUCLEOTIDE SEQUENCE [LARGE SCALE GENOMIC DNA]</scope>
    <source>
        <strain evidence="2 3">CC-AMW-E</strain>
    </source>
</reference>
<feature type="chain" id="PRO_5020453341" description="Protein NosL" evidence="1">
    <location>
        <begin position="30"/>
        <end position="164"/>
    </location>
</feature>
<dbReference type="Proteomes" id="UP000306113">
    <property type="component" value="Unassembled WGS sequence"/>
</dbReference>
<dbReference type="RefSeq" id="WP_136338565.1">
    <property type="nucleotide sequence ID" value="NZ_SSMD01000003.1"/>
</dbReference>
<name>A0A4S3M9H2_9RHOB</name>
<evidence type="ECO:0008006" key="4">
    <source>
        <dbReference type="Google" id="ProtNLM"/>
    </source>
</evidence>
<feature type="signal peptide" evidence="1">
    <location>
        <begin position="1"/>
        <end position="29"/>
    </location>
</feature>
<accession>A0A4S3M9H2</accession>
<keyword evidence="3" id="KW-1185">Reference proteome</keyword>
<sequence>MCRHHHHTRRATLALLAATPFLSACKAEAAGPEDIRWGREVCEICGMIISDPGYASEIRGGPDRKLVKFDDIGDAINWLKEQPWKDDPSIEFWVRDYGTRQDWLDARQAHYQRGVISPMDYGFAALSAPSTDSISFEEMRRDVLARGLTWRCIPGGEDGEGHKG</sequence>
<dbReference type="Pfam" id="PF05573">
    <property type="entry name" value="NosL"/>
    <property type="match status" value="1"/>
</dbReference>
<dbReference type="SUPFAM" id="SSF160387">
    <property type="entry name" value="NosL/MerB-like"/>
    <property type="match status" value="1"/>
</dbReference>
<dbReference type="EMBL" id="SSMD01000003">
    <property type="protein sequence ID" value="THD74710.1"/>
    <property type="molecule type" value="Genomic_DNA"/>
</dbReference>
<dbReference type="PROSITE" id="PS51257">
    <property type="entry name" value="PROKAR_LIPOPROTEIN"/>
    <property type="match status" value="1"/>
</dbReference>
<evidence type="ECO:0000256" key="1">
    <source>
        <dbReference type="SAM" id="SignalP"/>
    </source>
</evidence>
<protein>
    <recommendedName>
        <fullName evidence="4">Protein NosL</fullName>
    </recommendedName>
</protein>
<organism evidence="2 3">
    <name type="scientific">Thalassobius vesicularis</name>
    <dbReference type="NCBI Taxonomy" id="1294297"/>
    <lineage>
        <taxon>Bacteria</taxon>
        <taxon>Pseudomonadati</taxon>
        <taxon>Pseudomonadota</taxon>
        <taxon>Alphaproteobacteria</taxon>
        <taxon>Rhodobacterales</taxon>
        <taxon>Roseobacteraceae</taxon>
        <taxon>Thalassovita</taxon>
    </lineage>
</organism>
<comment type="caution">
    <text evidence="2">The sequence shown here is derived from an EMBL/GenBank/DDBJ whole genome shotgun (WGS) entry which is preliminary data.</text>
</comment>
<proteinExistence type="predicted"/>
<evidence type="ECO:0000313" key="3">
    <source>
        <dbReference type="Proteomes" id="UP000306113"/>
    </source>
</evidence>
<dbReference type="InterPro" id="IPR008719">
    <property type="entry name" value="N2O_reductase_NosL"/>
</dbReference>
<evidence type="ECO:0000313" key="2">
    <source>
        <dbReference type="EMBL" id="THD74710.1"/>
    </source>
</evidence>